<dbReference type="InterPro" id="IPR016181">
    <property type="entry name" value="Acyl_CoA_acyltransferase"/>
</dbReference>
<dbReference type="Pfam" id="PF00583">
    <property type="entry name" value="Acetyltransf_1"/>
    <property type="match status" value="1"/>
</dbReference>
<feature type="domain" description="N-acetyltransferase" evidence="1">
    <location>
        <begin position="153"/>
        <end position="224"/>
    </location>
</feature>
<accession>A0ABM1Y647</accession>
<protein>
    <recommendedName>
        <fullName evidence="1">N-acetyltransferase domain-containing protein</fullName>
    </recommendedName>
</protein>
<dbReference type="PANTHER" id="PTHR20905">
    <property type="entry name" value="N-ACETYLTRANSFERASE-RELATED"/>
    <property type="match status" value="1"/>
</dbReference>
<dbReference type="EnsemblMetazoa" id="AALFPA23_006114.R7894">
    <property type="protein sequence ID" value="AALFPA23_006114.P7894"/>
    <property type="gene ID" value="AALFPA23_006114"/>
</dbReference>
<evidence type="ECO:0000313" key="2">
    <source>
        <dbReference type="EnsemblMetazoa" id="AALFPA23_006114.P7894"/>
    </source>
</evidence>
<dbReference type="PANTHER" id="PTHR20905:SF32">
    <property type="entry name" value="ARYLALKYLAMINE N-ACETYLTRANSFERASE-LIKE 7, ISOFORM A"/>
    <property type="match status" value="1"/>
</dbReference>
<dbReference type="RefSeq" id="XP_029732804.2">
    <property type="nucleotide sequence ID" value="XM_029876944.2"/>
</dbReference>
<sequence length="239" mass="27241">MGFKRPVEIPYPTVWHRFQAKGLGEDGQLEWYTIQDLPEERFEDAVRHLSEHFARDEQMNQAKGLDRDECAMKEVVQLWNAMLPERLSVVCFREGSDEIVGVNVLGVASKFDKEEPKFKSEIFQTIFDTIGYISQQTNVYERYGVDQYLNAMGLSVDPVYRGRGIATELLRARVSLCKAMGIKLTSTCFTGPGSQGAARKVGFEENFSITYAELAKVDARFEYPGLQEKCCKYMSLKID</sequence>
<keyword evidence="3" id="KW-1185">Reference proteome</keyword>
<evidence type="ECO:0000313" key="3">
    <source>
        <dbReference type="Proteomes" id="UP000069940"/>
    </source>
</evidence>
<proteinExistence type="predicted"/>
<reference evidence="2" key="2">
    <citation type="submission" date="2025-05" db="UniProtKB">
        <authorList>
            <consortium name="EnsemblMetazoa"/>
        </authorList>
    </citation>
    <scope>IDENTIFICATION</scope>
    <source>
        <strain evidence="2">Foshan</strain>
    </source>
</reference>
<organism evidence="2 3">
    <name type="scientific">Aedes albopictus</name>
    <name type="common">Asian tiger mosquito</name>
    <name type="synonym">Stegomyia albopicta</name>
    <dbReference type="NCBI Taxonomy" id="7160"/>
    <lineage>
        <taxon>Eukaryota</taxon>
        <taxon>Metazoa</taxon>
        <taxon>Ecdysozoa</taxon>
        <taxon>Arthropoda</taxon>
        <taxon>Hexapoda</taxon>
        <taxon>Insecta</taxon>
        <taxon>Pterygota</taxon>
        <taxon>Neoptera</taxon>
        <taxon>Endopterygota</taxon>
        <taxon>Diptera</taxon>
        <taxon>Nematocera</taxon>
        <taxon>Culicoidea</taxon>
        <taxon>Culicidae</taxon>
        <taxon>Culicinae</taxon>
        <taxon>Aedini</taxon>
        <taxon>Aedes</taxon>
        <taxon>Stegomyia</taxon>
    </lineage>
</organism>
<dbReference type="SUPFAM" id="SSF55729">
    <property type="entry name" value="Acyl-CoA N-acyltransferases (Nat)"/>
    <property type="match status" value="1"/>
</dbReference>
<evidence type="ECO:0000259" key="1">
    <source>
        <dbReference type="PROSITE" id="PS51186"/>
    </source>
</evidence>
<dbReference type="GeneID" id="115268779"/>
<dbReference type="Gene3D" id="3.40.630.30">
    <property type="match status" value="1"/>
</dbReference>
<dbReference type="CDD" id="cd04301">
    <property type="entry name" value="NAT_SF"/>
    <property type="match status" value="1"/>
</dbReference>
<reference evidence="3" key="1">
    <citation type="journal article" date="2015" name="Proc. Natl. Acad. Sci. U.S.A.">
        <title>Genome sequence of the Asian Tiger mosquito, Aedes albopictus, reveals insights into its biology, genetics, and evolution.</title>
        <authorList>
            <person name="Chen X.G."/>
            <person name="Jiang X."/>
            <person name="Gu J."/>
            <person name="Xu M."/>
            <person name="Wu Y."/>
            <person name="Deng Y."/>
            <person name="Zhang C."/>
            <person name="Bonizzoni M."/>
            <person name="Dermauw W."/>
            <person name="Vontas J."/>
            <person name="Armbruster P."/>
            <person name="Huang X."/>
            <person name="Yang Y."/>
            <person name="Zhang H."/>
            <person name="He W."/>
            <person name="Peng H."/>
            <person name="Liu Y."/>
            <person name="Wu K."/>
            <person name="Chen J."/>
            <person name="Lirakis M."/>
            <person name="Topalis P."/>
            <person name="Van Leeuwen T."/>
            <person name="Hall A.B."/>
            <person name="Jiang X."/>
            <person name="Thorpe C."/>
            <person name="Mueller R.L."/>
            <person name="Sun C."/>
            <person name="Waterhouse R.M."/>
            <person name="Yan G."/>
            <person name="Tu Z.J."/>
            <person name="Fang X."/>
            <person name="James A.A."/>
        </authorList>
    </citation>
    <scope>NUCLEOTIDE SEQUENCE [LARGE SCALE GENOMIC DNA]</scope>
    <source>
        <strain evidence="3">Foshan</strain>
    </source>
</reference>
<dbReference type="InterPro" id="IPR000182">
    <property type="entry name" value="GNAT_dom"/>
</dbReference>
<name>A0ABM1Y647_AEDAL</name>
<dbReference type="Proteomes" id="UP000069940">
    <property type="component" value="Unassembled WGS sequence"/>
</dbReference>
<dbReference type="PROSITE" id="PS51186">
    <property type="entry name" value="GNAT"/>
    <property type="match status" value="1"/>
</dbReference>